<dbReference type="InterPro" id="IPR013535">
    <property type="entry name" value="PUL_dom"/>
</dbReference>
<comment type="similarity">
    <text evidence="2">Belongs to the WD repeat PLAP family.</text>
</comment>
<dbReference type="InterPro" id="IPR015155">
    <property type="entry name" value="PFU"/>
</dbReference>
<dbReference type="InterPro" id="IPR001680">
    <property type="entry name" value="WD40_rpt"/>
</dbReference>
<dbReference type="Pfam" id="PF08324">
    <property type="entry name" value="PUL"/>
    <property type="match status" value="1"/>
</dbReference>
<protein>
    <recommendedName>
        <fullName evidence="12">Phospholipase A-2-activating protein</fullName>
    </recommendedName>
</protein>
<evidence type="ECO:0000256" key="7">
    <source>
        <dbReference type="SAM" id="MobiDB-lite"/>
    </source>
</evidence>
<evidence type="ECO:0000256" key="3">
    <source>
        <dbReference type="ARBA" id="ARBA00022490"/>
    </source>
</evidence>
<evidence type="ECO:0008006" key="12">
    <source>
        <dbReference type="Google" id="ProtNLM"/>
    </source>
</evidence>
<dbReference type="InterPro" id="IPR011989">
    <property type="entry name" value="ARM-like"/>
</dbReference>
<dbReference type="Pfam" id="PF09070">
    <property type="entry name" value="PFU"/>
    <property type="match status" value="1"/>
</dbReference>
<evidence type="ECO:0000259" key="9">
    <source>
        <dbReference type="PROSITE" id="PS51396"/>
    </source>
</evidence>
<dbReference type="PROSITE" id="PS51394">
    <property type="entry name" value="PFU"/>
    <property type="match status" value="1"/>
</dbReference>
<dbReference type="EMBL" id="JAPWTJ010000438">
    <property type="protein sequence ID" value="KAJ8978439.1"/>
    <property type="molecule type" value="Genomic_DNA"/>
</dbReference>
<accession>A0ABQ9JJR6</accession>
<dbReference type="InterPro" id="IPR015943">
    <property type="entry name" value="WD40/YVTN_repeat-like_dom_sf"/>
</dbReference>
<evidence type="ECO:0000256" key="1">
    <source>
        <dbReference type="ARBA" id="ARBA00004496"/>
    </source>
</evidence>
<evidence type="ECO:0000313" key="11">
    <source>
        <dbReference type="Proteomes" id="UP001162164"/>
    </source>
</evidence>
<dbReference type="Gene3D" id="2.130.10.10">
    <property type="entry name" value="YVTN repeat-like/Quinoprotein amine dehydrogenase"/>
    <property type="match status" value="1"/>
</dbReference>
<feature type="domain" description="PFU" evidence="8">
    <location>
        <begin position="389"/>
        <end position="486"/>
    </location>
</feature>
<dbReference type="Gene3D" id="1.25.10.10">
    <property type="entry name" value="Leucine-rich Repeat Variant"/>
    <property type="match status" value="1"/>
</dbReference>
<dbReference type="InterPro" id="IPR038122">
    <property type="entry name" value="PFU_sf"/>
</dbReference>
<evidence type="ECO:0000256" key="4">
    <source>
        <dbReference type="ARBA" id="ARBA00022574"/>
    </source>
</evidence>
<gene>
    <name evidence="10" type="ORF">NQ317_017642</name>
</gene>
<dbReference type="Proteomes" id="UP001162164">
    <property type="component" value="Unassembled WGS sequence"/>
</dbReference>
<evidence type="ECO:0000256" key="6">
    <source>
        <dbReference type="PROSITE-ProRule" id="PRU00221"/>
    </source>
</evidence>
<dbReference type="Pfam" id="PF00400">
    <property type="entry name" value="WD40"/>
    <property type="match status" value="5"/>
</dbReference>
<keyword evidence="5" id="KW-0677">Repeat</keyword>
<dbReference type="PROSITE" id="PS50082">
    <property type="entry name" value="WD_REPEATS_2"/>
    <property type="match status" value="3"/>
</dbReference>
<evidence type="ECO:0000256" key="2">
    <source>
        <dbReference type="ARBA" id="ARBA00008495"/>
    </source>
</evidence>
<dbReference type="InterPro" id="IPR036322">
    <property type="entry name" value="WD40_repeat_dom_sf"/>
</dbReference>
<reference evidence="10" key="1">
    <citation type="journal article" date="2023" name="Insect Mol. Biol.">
        <title>Genome sequencing provides insights into the evolution of gene families encoding plant cell wall-degrading enzymes in longhorned beetles.</title>
        <authorList>
            <person name="Shin N.R."/>
            <person name="Okamura Y."/>
            <person name="Kirsch R."/>
            <person name="Pauchet Y."/>
        </authorList>
    </citation>
    <scope>NUCLEOTIDE SEQUENCE</scope>
    <source>
        <strain evidence="10">MMC_N1</strain>
    </source>
</reference>
<dbReference type="SUPFAM" id="SSF50978">
    <property type="entry name" value="WD40 repeat-like"/>
    <property type="match status" value="1"/>
</dbReference>
<keyword evidence="11" id="KW-1185">Reference proteome</keyword>
<feature type="repeat" description="WD" evidence="6">
    <location>
        <begin position="147"/>
        <end position="178"/>
    </location>
</feature>
<organism evidence="10 11">
    <name type="scientific">Molorchus minor</name>
    <dbReference type="NCBI Taxonomy" id="1323400"/>
    <lineage>
        <taxon>Eukaryota</taxon>
        <taxon>Metazoa</taxon>
        <taxon>Ecdysozoa</taxon>
        <taxon>Arthropoda</taxon>
        <taxon>Hexapoda</taxon>
        <taxon>Insecta</taxon>
        <taxon>Pterygota</taxon>
        <taxon>Neoptera</taxon>
        <taxon>Endopterygota</taxon>
        <taxon>Coleoptera</taxon>
        <taxon>Polyphaga</taxon>
        <taxon>Cucujiformia</taxon>
        <taxon>Chrysomeloidea</taxon>
        <taxon>Cerambycidae</taxon>
        <taxon>Lamiinae</taxon>
        <taxon>Monochamini</taxon>
        <taxon>Molorchus</taxon>
    </lineage>
</organism>
<dbReference type="PANTHER" id="PTHR19849:SF0">
    <property type="entry name" value="PHOSPHOLIPASE A-2-ACTIVATING PROTEIN"/>
    <property type="match status" value="1"/>
</dbReference>
<evidence type="ECO:0000313" key="10">
    <source>
        <dbReference type="EMBL" id="KAJ8978439.1"/>
    </source>
</evidence>
<comment type="subcellular location">
    <subcellularLocation>
        <location evidence="1">Cytoplasm</location>
    </subcellularLocation>
</comment>
<feature type="region of interest" description="Disordered" evidence="7">
    <location>
        <begin position="491"/>
        <end position="534"/>
    </location>
</feature>
<name>A0ABQ9JJR6_9CUCU</name>
<keyword evidence="3" id="KW-0963">Cytoplasm</keyword>
<feature type="compositionally biased region" description="Polar residues" evidence="7">
    <location>
        <begin position="519"/>
        <end position="533"/>
    </location>
</feature>
<sequence length="824" mass="92189">MSKEFKLSASLFGHSMDIRSVAVTSNNDIISGSRDRTVKYWKYNPLQKVYCDVMTYKSHENFVGSVLYLEPSKDFPDGLVISGGYDNTIFVYKPGEPFPTYTFKEHTNTVCALTKGREENSFLSASWDTSAKYWCISKSTNKSLVTFTGHEAAVWHVRQISNGQIITASADKTIGVWDSNGQRLGTFRGHSDAVRCLEDFPELNYFISVANDASIKVWTYSGENTATYYGHTNYIYSIARCKPHGEDSFVTSDEDRTVRFWKNGANVQTLNLSRTVSLVCSLFTKWRYCYRFQVLFCLNQYFLLFYDFYNCSDGILRIFSQDESRVADEDNLARFNEEVNAVKQQSLKEIGGVKVSDLPGKEALYDPGKRAGQMKMVRENNSVIAYTWVEDGGNSHWEKVGDVLGGTDKDASGRTVYEGQAYDFVFSVDVEEGKPPLKLPYNKGDDPYQAAHKFLAKHLLPAGYLEQVVDFILKNSKEQYVPLINTEYQDPFTGGSRYTPSNNSGGQMQGGVNLDPLTGASSYSTGSSKTPFQAASAGGNADPFTGSSSYTSLSTSSNNIFFPITTFRSFDVGDPNVILNKLKEFNTKCGDGNNGVEDQDLEKVIELCNGVPTDPNSFDILFKLIDWPDDIVFPALDVVRLAVRNNTNNEIISSMNNGIIMEKLKSYIGENCIVVNNIIVSLRTVCNLCLHEPGENLVYNSRFDILENMTSLRQLNKNAQIALSTCLLNMTILTIKRNDDVGFSVLAQVLPDILTKLTDPESHFRIYVAIGTLLKSSSSHQKELCATINENINFTTTLQLHRFGGPNNLENKRMNCVKQLLEIL</sequence>
<dbReference type="PROSITE" id="PS51396">
    <property type="entry name" value="PUL"/>
    <property type="match status" value="1"/>
</dbReference>
<keyword evidence="4 6" id="KW-0853">WD repeat</keyword>
<feature type="domain" description="PUL" evidence="9">
    <location>
        <begin position="560"/>
        <end position="824"/>
    </location>
</feature>
<feature type="compositionally biased region" description="Polar residues" evidence="7">
    <location>
        <begin position="496"/>
        <end position="506"/>
    </location>
</feature>
<proteinExistence type="inferred from homology"/>
<comment type="caution">
    <text evidence="10">The sequence shown here is derived from an EMBL/GenBank/DDBJ whole genome shotgun (WGS) entry which is preliminary data.</text>
</comment>
<dbReference type="CDD" id="cd00200">
    <property type="entry name" value="WD40"/>
    <property type="match status" value="1"/>
</dbReference>
<evidence type="ECO:0000256" key="5">
    <source>
        <dbReference type="ARBA" id="ARBA00022737"/>
    </source>
</evidence>
<evidence type="ECO:0000259" key="8">
    <source>
        <dbReference type="PROSITE" id="PS51394"/>
    </source>
</evidence>
<dbReference type="SMART" id="SM00320">
    <property type="entry name" value="WD40"/>
    <property type="match status" value="6"/>
</dbReference>
<dbReference type="PROSITE" id="PS50294">
    <property type="entry name" value="WD_REPEATS_REGION"/>
    <property type="match status" value="2"/>
</dbReference>
<dbReference type="Gene3D" id="3.10.20.870">
    <property type="entry name" value="PFU (PLAA family ubiquitin binding), C-terminal domain"/>
    <property type="match status" value="1"/>
</dbReference>
<feature type="repeat" description="WD" evidence="6">
    <location>
        <begin position="187"/>
        <end position="228"/>
    </location>
</feature>
<dbReference type="PANTHER" id="PTHR19849">
    <property type="entry name" value="PHOSPHOLIPASE A-2-ACTIVATING PROTEIN"/>
    <property type="match status" value="1"/>
</dbReference>
<feature type="repeat" description="WD" evidence="6">
    <location>
        <begin position="11"/>
        <end position="42"/>
    </location>
</feature>